<dbReference type="OrthoDB" id="3176171at2759"/>
<evidence type="ECO:0000256" key="1">
    <source>
        <dbReference type="ARBA" id="ARBA00022701"/>
    </source>
</evidence>
<dbReference type="GO" id="GO:0007018">
    <property type="term" value="P:microtubule-based movement"/>
    <property type="evidence" value="ECO:0007669"/>
    <property type="project" value="InterPro"/>
</dbReference>
<evidence type="ECO:0000256" key="6">
    <source>
        <dbReference type="PROSITE-ProRule" id="PRU00283"/>
    </source>
</evidence>
<keyword evidence="10" id="KW-1185">Reference proteome</keyword>
<dbReference type="InterPro" id="IPR010994">
    <property type="entry name" value="RuvA_2-like"/>
</dbReference>
<evidence type="ECO:0000313" key="9">
    <source>
        <dbReference type="EMBL" id="RZC83932.1"/>
    </source>
</evidence>
<dbReference type="InterPro" id="IPR019821">
    <property type="entry name" value="Kinesin_motor_CS"/>
</dbReference>
<evidence type="ECO:0000256" key="3">
    <source>
        <dbReference type="ARBA" id="ARBA00022840"/>
    </source>
</evidence>
<dbReference type="Pfam" id="PF00225">
    <property type="entry name" value="Kinesin"/>
    <property type="match status" value="1"/>
</dbReference>
<evidence type="ECO:0000256" key="7">
    <source>
        <dbReference type="RuleBase" id="RU000394"/>
    </source>
</evidence>
<gene>
    <name evidence="9" type="ORF">C5167_046718</name>
</gene>
<dbReference type="STRING" id="3469.A0A4Y7LGV1"/>
<protein>
    <recommendedName>
        <fullName evidence="7">Kinesin-like protein</fullName>
    </recommendedName>
</protein>
<dbReference type="Gene3D" id="1.10.150.280">
    <property type="entry name" value="AF1531-like domain"/>
    <property type="match status" value="1"/>
</dbReference>
<dbReference type="PANTHER" id="PTHR47969">
    <property type="entry name" value="CHROMOSOME-ASSOCIATED KINESIN KIF4A-RELATED"/>
    <property type="match status" value="1"/>
</dbReference>
<dbReference type="GO" id="GO:0008017">
    <property type="term" value="F:microtubule binding"/>
    <property type="evidence" value="ECO:0007669"/>
    <property type="project" value="InterPro"/>
</dbReference>
<feature type="domain" description="Kinesin motor" evidence="8">
    <location>
        <begin position="11"/>
        <end position="335"/>
    </location>
</feature>
<dbReference type="GO" id="GO:0051231">
    <property type="term" value="P:spindle elongation"/>
    <property type="evidence" value="ECO:0007669"/>
    <property type="project" value="TreeGrafter"/>
</dbReference>
<dbReference type="Proteomes" id="UP000316621">
    <property type="component" value="Chromosome 11"/>
</dbReference>
<evidence type="ECO:0000256" key="5">
    <source>
        <dbReference type="ARBA" id="ARBA00061615"/>
    </source>
</evidence>
<dbReference type="AlphaFoldDB" id="A0A4Y7LGV1"/>
<keyword evidence="4 6" id="KW-0505">Motor protein</keyword>
<feature type="binding site" evidence="6">
    <location>
        <begin position="101"/>
        <end position="108"/>
    </location>
    <ligand>
        <name>ATP</name>
        <dbReference type="ChEBI" id="CHEBI:30616"/>
    </ligand>
</feature>
<dbReference type="EMBL" id="CM010725">
    <property type="protein sequence ID" value="RZC83932.1"/>
    <property type="molecule type" value="Genomic_DNA"/>
</dbReference>
<dbReference type="GO" id="GO:0007052">
    <property type="term" value="P:mitotic spindle organization"/>
    <property type="evidence" value="ECO:0007669"/>
    <property type="project" value="TreeGrafter"/>
</dbReference>
<name>A0A4Y7LGV1_PAPSO</name>
<evidence type="ECO:0000259" key="8">
    <source>
        <dbReference type="PROSITE" id="PS50067"/>
    </source>
</evidence>
<dbReference type="SUPFAM" id="SSF47781">
    <property type="entry name" value="RuvA domain 2-like"/>
    <property type="match status" value="1"/>
</dbReference>
<dbReference type="OMA" id="CYRLDSF"/>
<dbReference type="Gramene" id="RZC83932">
    <property type="protein sequence ID" value="RZC83932"/>
    <property type="gene ID" value="C5167_046718"/>
</dbReference>
<dbReference type="GO" id="GO:0005875">
    <property type="term" value="C:microtubule associated complex"/>
    <property type="evidence" value="ECO:0007669"/>
    <property type="project" value="TreeGrafter"/>
</dbReference>
<dbReference type="GO" id="GO:0005874">
    <property type="term" value="C:microtubule"/>
    <property type="evidence" value="ECO:0007669"/>
    <property type="project" value="UniProtKB-KW"/>
</dbReference>
<dbReference type="SUPFAM" id="SSF52540">
    <property type="entry name" value="P-loop containing nucleoside triphosphate hydrolases"/>
    <property type="match status" value="1"/>
</dbReference>
<reference evidence="9 10" key="1">
    <citation type="journal article" date="2018" name="Science">
        <title>The opium poppy genome and morphinan production.</title>
        <authorList>
            <person name="Guo L."/>
            <person name="Winzer T."/>
            <person name="Yang X."/>
            <person name="Li Y."/>
            <person name="Ning Z."/>
            <person name="He Z."/>
            <person name="Teodor R."/>
            <person name="Lu Y."/>
            <person name="Bowser T.A."/>
            <person name="Graham I.A."/>
            <person name="Ye K."/>
        </authorList>
    </citation>
    <scope>NUCLEOTIDE SEQUENCE [LARGE SCALE GENOMIC DNA]</scope>
    <source>
        <strain evidence="10">cv. HN1</strain>
        <tissue evidence="9">Leaves</tissue>
    </source>
</reference>
<dbReference type="PROSITE" id="PS00411">
    <property type="entry name" value="KINESIN_MOTOR_1"/>
    <property type="match status" value="1"/>
</dbReference>
<dbReference type="GO" id="GO:0005524">
    <property type="term" value="F:ATP binding"/>
    <property type="evidence" value="ECO:0007669"/>
    <property type="project" value="UniProtKB-UniRule"/>
</dbReference>
<dbReference type="SMART" id="SM00129">
    <property type="entry name" value="KISc"/>
    <property type="match status" value="1"/>
</dbReference>
<dbReference type="GO" id="GO:0003777">
    <property type="term" value="F:microtubule motor activity"/>
    <property type="evidence" value="ECO:0007669"/>
    <property type="project" value="InterPro"/>
</dbReference>
<dbReference type="PRINTS" id="PR00380">
    <property type="entry name" value="KINESINHEAVY"/>
</dbReference>
<dbReference type="InterPro" id="IPR036961">
    <property type="entry name" value="Kinesin_motor_dom_sf"/>
</dbReference>
<organism evidence="9 10">
    <name type="scientific">Papaver somniferum</name>
    <name type="common">Opium poppy</name>
    <dbReference type="NCBI Taxonomy" id="3469"/>
    <lineage>
        <taxon>Eukaryota</taxon>
        <taxon>Viridiplantae</taxon>
        <taxon>Streptophyta</taxon>
        <taxon>Embryophyta</taxon>
        <taxon>Tracheophyta</taxon>
        <taxon>Spermatophyta</taxon>
        <taxon>Magnoliopsida</taxon>
        <taxon>Ranunculales</taxon>
        <taxon>Papaveraceae</taxon>
        <taxon>Papaveroideae</taxon>
        <taxon>Papaver</taxon>
    </lineage>
</organism>
<dbReference type="FunFam" id="3.40.850.10:FF:000087">
    <property type="entry name" value="Kinesin-like protein"/>
    <property type="match status" value="1"/>
</dbReference>
<dbReference type="PROSITE" id="PS50067">
    <property type="entry name" value="KINESIN_MOTOR_2"/>
    <property type="match status" value="1"/>
</dbReference>
<keyword evidence="1 7" id="KW-0493">Microtubule</keyword>
<dbReference type="InterPro" id="IPR027640">
    <property type="entry name" value="Kinesin-like_fam"/>
</dbReference>
<dbReference type="FunFam" id="1.10.150.280:FF:000003">
    <property type="entry name" value="Kinesin-like protein KIN-10C"/>
    <property type="match status" value="1"/>
</dbReference>
<dbReference type="InterPro" id="IPR027417">
    <property type="entry name" value="P-loop_NTPase"/>
</dbReference>
<keyword evidence="2 6" id="KW-0547">Nucleotide-binding</keyword>
<dbReference type="Gene3D" id="3.40.850.10">
    <property type="entry name" value="Kinesin motor domain"/>
    <property type="match status" value="1"/>
</dbReference>
<comment type="similarity">
    <text evidence="5">Belongs to the TRAFAC class myosin-kinesin ATPase superfamily. Kinesin family. KIN-10 subfamily.</text>
</comment>
<proteinExistence type="inferred from homology"/>
<keyword evidence="3 6" id="KW-0067">ATP-binding</keyword>
<evidence type="ECO:0000313" key="10">
    <source>
        <dbReference type="Proteomes" id="UP000316621"/>
    </source>
</evidence>
<evidence type="ECO:0000256" key="4">
    <source>
        <dbReference type="ARBA" id="ARBA00023175"/>
    </source>
</evidence>
<dbReference type="InterPro" id="IPR001752">
    <property type="entry name" value="Kinesin_motor_dom"/>
</dbReference>
<evidence type="ECO:0000256" key="2">
    <source>
        <dbReference type="ARBA" id="ARBA00022741"/>
    </source>
</evidence>
<sequence length="748" mass="82245">MATTLTDKQPGVRVIVRERPFLDSEKDSNSNPRSCVSSEYLSTNEVSVLLKDLQTSRKECYKVDSFYGQQDENVSQIFSEEISPLLQSIFLGSNGTVFAYGATGSGKTFTMQGTDELPGLMTLSMSSVLSLCEISGCSAEISYYEVYMDRCYDLLEPKTNEISVLDDKDGKVQLRGLSTVPIRSMVEFHEVLSSGIQRRKVAHTGLNDVSSRSHGVLVIVITKTCTNGDDSTSVTTGKLNLVDLAGNEDNRRSCNDGIRIQESAKISQSLFALSNVIYALNNNKPRVPYRESKLTRILQDSLGGTSRSLMVACVNPGEYQESVYTVSLAARSRQFCNYASAVQNPETPKVKVDMEEKLRAWLDSKGKTKSTKRIGGLASPCASKTPIPMSSVKKRNLFQNSGKAACATYGRSISKSKERRMLNFEATTVSSGNADGLKISGSESQMDLVVDRNYVDYHLKSIDKTTNELGEDDKKIDICNGCTDVLESQACITDKFLEDSVKALEDPNENVMVVSLANGNGSKIAERGSHKDLGESLNSVEDHLESFNKTGTNVWEEDGKETDTHNGCTNVLEPQACIIGKSLEEKMRRISVNTSETPLNSERVRTVTGSVRKALSPINSNVHMKHLEDLPPEVPSCLFVVEPSTPRAPSVLSHHIDETTESCTPLDRFCARSSNLKTTLVEEYISFLNAASKEQLLGLKGIGLKRAEYIIELREASPIKSLSDLENIGLSSKQVNDIFRRTARGIFD</sequence>
<dbReference type="PANTHER" id="PTHR47969:SF9">
    <property type="entry name" value="KINESIN-LIKE PROTEIN"/>
    <property type="match status" value="1"/>
</dbReference>
<accession>A0A4Y7LGV1</accession>